<reference evidence="1 2" key="2">
    <citation type="journal article" date="2022" name="Mol. Ecol. Resour.">
        <title>The genomes of chicory, endive, great burdock and yacon provide insights into Asteraceae paleo-polyploidization history and plant inulin production.</title>
        <authorList>
            <person name="Fan W."/>
            <person name="Wang S."/>
            <person name="Wang H."/>
            <person name="Wang A."/>
            <person name="Jiang F."/>
            <person name="Liu H."/>
            <person name="Zhao H."/>
            <person name="Xu D."/>
            <person name="Zhang Y."/>
        </authorList>
    </citation>
    <scope>NUCLEOTIDE SEQUENCE [LARGE SCALE GENOMIC DNA]</scope>
    <source>
        <strain evidence="2">cv. Niubang</strain>
    </source>
</reference>
<protein>
    <submittedName>
        <fullName evidence="1">Uncharacterized protein</fullName>
    </submittedName>
</protein>
<organism evidence="1 2">
    <name type="scientific">Arctium lappa</name>
    <name type="common">Greater burdock</name>
    <name type="synonym">Lappa major</name>
    <dbReference type="NCBI Taxonomy" id="4217"/>
    <lineage>
        <taxon>Eukaryota</taxon>
        <taxon>Viridiplantae</taxon>
        <taxon>Streptophyta</taxon>
        <taxon>Embryophyta</taxon>
        <taxon>Tracheophyta</taxon>
        <taxon>Spermatophyta</taxon>
        <taxon>Magnoliopsida</taxon>
        <taxon>eudicotyledons</taxon>
        <taxon>Gunneridae</taxon>
        <taxon>Pentapetalae</taxon>
        <taxon>asterids</taxon>
        <taxon>campanulids</taxon>
        <taxon>Asterales</taxon>
        <taxon>Asteraceae</taxon>
        <taxon>Carduoideae</taxon>
        <taxon>Cardueae</taxon>
        <taxon>Arctiinae</taxon>
        <taxon>Arctium</taxon>
    </lineage>
</organism>
<accession>A0ACB9CJJ4</accession>
<dbReference type="EMBL" id="CM042050">
    <property type="protein sequence ID" value="KAI3734345.1"/>
    <property type="molecule type" value="Genomic_DNA"/>
</dbReference>
<comment type="caution">
    <text evidence="1">The sequence shown here is derived from an EMBL/GenBank/DDBJ whole genome shotgun (WGS) entry which is preliminary data.</text>
</comment>
<gene>
    <name evidence="1" type="ORF">L6452_13812</name>
</gene>
<dbReference type="Proteomes" id="UP001055879">
    <property type="component" value="Linkage Group LG04"/>
</dbReference>
<proteinExistence type="predicted"/>
<evidence type="ECO:0000313" key="2">
    <source>
        <dbReference type="Proteomes" id="UP001055879"/>
    </source>
</evidence>
<sequence>MFRQPPSSPVTTPQQPTTSSNTSKFAIEATTISVQPSSTSQPLDANNSTIVEKRIKPGRTELEEENHGRRKPFGDRRRRGSGAGDGVDEGEDDTFFIPGVAYQIMCTVMLH</sequence>
<reference evidence="2" key="1">
    <citation type="journal article" date="2022" name="Mol. Ecol. Resour.">
        <title>The genomes of chicory, endive, great burdock and yacon provide insights into Asteraceae palaeo-polyploidization history and plant inulin production.</title>
        <authorList>
            <person name="Fan W."/>
            <person name="Wang S."/>
            <person name="Wang H."/>
            <person name="Wang A."/>
            <person name="Jiang F."/>
            <person name="Liu H."/>
            <person name="Zhao H."/>
            <person name="Xu D."/>
            <person name="Zhang Y."/>
        </authorList>
    </citation>
    <scope>NUCLEOTIDE SEQUENCE [LARGE SCALE GENOMIC DNA]</scope>
    <source>
        <strain evidence="2">cv. Niubang</strain>
    </source>
</reference>
<keyword evidence="2" id="KW-1185">Reference proteome</keyword>
<evidence type="ECO:0000313" key="1">
    <source>
        <dbReference type="EMBL" id="KAI3734345.1"/>
    </source>
</evidence>
<name>A0ACB9CJJ4_ARCLA</name>